<accession>A0A0K0XGS0</accession>
<dbReference type="Proteomes" id="UP000062255">
    <property type="component" value="Chromosome"/>
</dbReference>
<reference evidence="1 2" key="1">
    <citation type="submission" date="2015-07" db="EMBL/GenBank/DDBJ databases">
        <title>Complete genome sequence of Mycobacterium goodii X7B, a facultative thermophilic biodesulfurizing bacterium.</title>
        <authorList>
            <person name="Yu B."/>
            <person name="Li F."/>
            <person name="Xu P."/>
        </authorList>
    </citation>
    <scope>NUCLEOTIDE SEQUENCE [LARGE SCALE GENOMIC DNA]</scope>
    <source>
        <strain evidence="1 2">X7B</strain>
    </source>
</reference>
<evidence type="ECO:0000313" key="1">
    <source>
        <dbReference type="EMBL" id="AKS36604.1"/>
    </source>
</evidence>
<dbReference type="EMBL" id="CP012150">
    <property type="protein sequence ID" value="AKS36604.1"/>
    <property type="molecule type" value="Genomic_DNA"/>
</dbReference>
<proteinExistence type="predicted"/>
<gene>
    <name evidence="1" type="ORF">AFA91_23960</name>
</gene>
<dbReference type="PATRIC" id="fig|134601.6.peg.4956"/>
<dbReference type="RefSeq" id="WP_049748997.1">
    <property type="nucleotide sequence ID" value="NZ_CP012150.1"/>
</dbReference>
<dbReference type="OrthoDB" id="4373027at2"/>
<dbReference type="KEGG" id="mgo:AFA91_23960"/>
<dbReference type="AlphaFoldDB" id="A0A0K0XGS0"/>
<protein>
    <submittedName>
        <fullName evidence="1">Uncharacterized protein</fullName>
    </submittedName>
</protein>
<sequence length="148" mass="16292">MNLPEPQPIPPLETAADPVYCAEDMRNRWRALIGRLGFTERLLWVSFVGADRCLCRTMSQVPLQSRPQPGFIEYLVSRLPKLLADLGPGSTVAFLLSRPGRGPVSNLDRVWAGLLVNTADRYGVALQPIFRANDEAVVEVPAPLRAVG</sequence>
<organism evidence="1 2">
    <name type="scientific">Mycolicibacterium goodii</name>
    <name type="common">Mycobacterium goodii</name>
    <dbReference type="NCBI Taxonomy" id="134601"/>
    <lineage>
        <taxon>Bacteria</taxon>
        <taxon>Bacillati</taxon>
        <taxon>Actinomycetota</taxon>
        <taxon>Actinomycetes</taxon>
        <taxon>Mycobacteriales</taxon>
        <taxon>Mycobacteriaceae</taxon>
        <taxon>Mycolicibacterium</taxon>
    </lineage>
</organism>
<evidence type="ECO:0000313" key="2">
    <source>
        <dbReference type="Proteomes" id="UP000062255"/>
    </source>
</evidence>
<name>A0A0K0XGS0_MYCGD</name>